<sequence length="786" mass="89280">MKLNLEQHLYADRLNSYTTIAESPGIGQDLRPELEKRVQAPPDADVTALRCYPLRGGELFGLSFLALRYGARCSHIAHSYVIERQALSEAGWNLPWVALHLPFWADYRPPTQGIDRLEKILIEIDRGGQLNMLRWLRAISPVPGWVQEWQGRLLATIANGESIRIVFDEPLPCLQKESQKIFNRTAPIRPDMLNLWRTVGLLAPIPGIFQEQLSITINEDGGQGANCKVMLSADEPSQLPLPKIGELTYLTHYYTLLEEKHETPHEFQDNVAAFLPDRSIRALDAATRYHLSSNREEQADQLLLLWEAQAPENFGHSSTRIITEAAIGLLQNGSLQSSLNKKHRLFTETADRAFSGVFSDDPVAVELFGWSFDKEANLSEQHDLLHGLHDHTKIRLWDLAERLEKPPARIMENQDLQWTVVWNDALFSGLNESQQSDTIHRLACTLWNRGSSDRSETIRELIGLGDVLDVLPDVDFATCDLGKGLVSWMVRDLAACHSPFEAISKYARGSEKRIRMGALLGAELAIRFWDTNRSCVLDYILNLQRQDPPYIENRYRLCQGIAEFSRNHTDIKKLVDSQCELLYLLMGKPSPDYYSNSDHSGSPIDLNAYKDWSRHCRPKSSLLNPRPEESPCYTQFHQNLRNIVRRWPVLDALCIAILYLNADPHESTSMAGLYGAFIDRMGEDPANKSKAIAWLSGSHSTPAAGVLYHRISSHDMLALFVKAFYVGKNTYSINNDRIREILEASVYHRIIADRENYSVLEKSFDCLEVPKKILKETAKMVNGKMR</sequence>
<dbReference type="AlphaFoldDB" id="A0A450T1R1"/>
<proteinExistence type="predicted"/>
<gene>
    <name evidence="1" type="ORF">BECKDK2373C_GA0170839_10818</name>
</gene>
<protein>
    <submittedName>
        <fullName evidence="1">Uncharacterized protein</fullName>
    </submittedName>
</protein>
<evidence type="ECO:0000313" key="1">
    <source>
        <dbReference type="EMBL" id="VFJ60444.1"/>
    </source>
</evidence>
<reference evidence="1" key="1">
    <citation type="submission" date="2019-02" db="EMBL/GenBank/DDBJ databases">
        <authorList>
            <person name="Gruber-Vodicka R. H."/>
            <person name="Seah K. B. B."/>
        </authorList>
    </citation>
    <scope>NUCLEOTIDE SEQUENCE</scope>
    <source>
        <strain evidence="1">BECK_DK161</strain>
    </source>
</reference>
<organism evidence="1">
    <name type="scientific">Candidatus Kentrum sp. DK</name>
    <dbReference type="NCBI Taxonomy" id="2126562"/>
    <lineage>
        <taxon>Bacteria</taxon>
        <taxon>Pseudomonadati</taxon>
        <taxon>Pseudomonadota</taxon>
        <taxon>Gammaproteobacteria</taxon>
        <taxon>Candidatus Kentrum</taxon>
    </lineage>
</organism>
<accession>A0A450T1R1</accession>
<name>A0A450T1R1_9GAMM</name>
<dbReference type="EMBL" id="CAADEY010000081">
    <property type="protein sequence ID" value="VFJ60444.1"/>
    <property type="molecule type" value="Genomic_DNA"/>
</dbReference>